<dbReference type="GO" id="GO:0016887">
    <property type="term" value="F:ATP hydrolysis activity"/>
    <property type="evidence" value="ECO:0007669"/>
    <property type="project" value="InterPro"/>
</dbReference>
<organism evidence="7">
    <name type="scientific">Chelativorans sp. (strain BNC1)</name>
    <dbReference type="NCBI Taxonomy" id="266779"/>
    <lineage>
        <taxon>Bacteria</taxon>
        <taxon>Pseudomonadati</taxon>
        <taxon>Pseudomonadota</taxon>
        <taxon>Alphaproteobacteria</taxon>
        <taxon>Hyphomicrobiales</taxon>
        <taxon>Phyllobacteriaceae</taxon>
        <taxon>Chelativorans</taxon>
    </lineage>
</organism>
<dbReference type="PROSITE" id="PS50893">
    <property type="entry name" value="ABC_TRANSPORTER_2"/>
    <property type="match status" value="1"/>
</dbReference>
<dbReference type="GO" id="GO:0055052">
    <property type="term" value="C:ATP-binding cassette (ABC) transporter complex, substrate-binding subunit-containing"/>
    <property type="evidence" value="ECO:0007669"/>
    <property type="project" value="TreeGrafter"/>
</dbReference>
<dbReference type="SUPFAM" id="SSF52540">
    <property type="entry name" value="P-loop containing nucleoside triphosphate hydrolases"/>
    <property type="match status" value="1"/>
</dbReference>
<dbReference type="InterPro" id="IPR003593">
    <property type="entry name" value="AAA+_ATPase"/>
</dbReference>
<dbReference type="InterPro" id="IPR027417">
    <property type="entry name" value="P-loop_NTPase"/>
</dbReference>
<dbReference type="HOGENOM" id="CLU_000604_1_1_5"/>
<dbReference type="InterPro" id="IPR017871">
    <property type="entry name" value="ABC_transporter-like_CS"/>
</dbReference>
<evidence type="ECO:0000256" key="5">
    <source>
        <dbReference type="ARBA" id="ARBA00022840"/>
    </source>
</evidence>
<evidence type="ECO:0000256" key="4">
    <source>
        <dbReference type="ARBA" id="ARBA00022741"/>
    </source>
</evidence>
<evidence type="ECO:0000259" key="6">
    <source>
        <dbReference type="PROSITE" id="PS50893"/>
    </source>
</evidence>
<dbReference type="Pfam" id="PF00005">
    <property type="entry name" value="ABC_tran"/>
    <property type="match status" value="1"/>
</dbReference>
<keyword evidence="3" id="KW-0813">Transport</keyword>
<dbReference type="Gene3D" id="3.40.50.300">
    <property type="entry name" value="P-loop containing nucleotide triphosphate hydrolases"/>
    <property type="match status" value="1"/>
</dbReference>
<sequence>MPAVELENLTRKYGAVTAVDDISLVLSEGEMLAMLGPSGCGKTTTLRMLAGLEHPTSGSIRIGETVLANGRKSVPPEDRGIGMVFQSYALWPHMKVFDNVAYGLKLRKVPKAEIAQRVSNVLAIVDMAPYSDRFPAQLSGGQQQRVALARAIALEPNVLLFDEPLSNLDAALRESMRFEIRHLQQRLGTTSLYVTHSQEEALAMADRIAVMQAGRILQVDRPDEIYHRPTNRFVGKVVGVANFLRGRVSARSSHDVHVMVGESICIRAARSIDTIAMSQDVDVMFRPDAVEISRLGDAKSETPNGENSFVCTVSKISYLGSVVEYFLDIEGVDSAFRVQGRSPVVANISEKVVVSFGDDVPWVMPVMDD</sequence>
<comment type="subcellular location">
    <subcellularLocation>
        <location evidence="1">Cell inner membrane</location>
        <topology evidence="1">Peripheral membrane protein</topology>
    </subcellularLocation>
</comment>
<dbReference type="FunFam" id="3.40.50.300:FF:000042">
    <property type="entry name" value="Maltose/maltodextrin ABC transporter, ATP-binding protein"/>
    <property type="match status" value="1"/>
</dbReference>
<accession>Q11AU2</accession>
<name>Q11AU2_CHESB</name>
<dbReference type="InterPro" id="IPR047641">
    <property type="entry name" value="ABC_transpr_MalK/UgpC-like"/>
</dbReference>
<gene>
    <name evidence="7" type="ordered locus">Meso_4455</name>
</gene>
<keyword evidence="4" id="KW-0547">Nucleotide-binding</keyword>
<dbReference type="Gene3D" id="2.40.50.100">
    <property type="match status" value="1"/>
</dbReference>
<evidence type="ECO:0000313" key="7">
    <source>
        <dbReference type="EMBL" id="ABG65483.1"/>
    </source>
</evidence>
<evidence type="ECO:0000256" key="2">
    <source>
        <dbReference type="ARBA" id="ARBA00005417"/>
    </source>
</evidence>
<dbReference type="InterPro" id="IPR013611">
    <property type="entry name" value="Transp-assoc_OB_typ2"/>
</dbReference>
<reference evidence="7" key="1">
    <citation type="submission" date="2006-06" db="EMBL/GenBank/DDBJ databases">
        <title>Complete sequence of Plasmid 2 of Chelativorans sp. BNC1.</title>
        <authorList>
            <consortium name="US DOE Joint Genome Institute"/>
            <person name="Copeland A."/>
            <person name="Lucas S."/>
            <person name="Lapidus A."/>
            <person name="Barry K."/>
            <person name="Detter J.C."/>
            <person name="Glavina del Rio T."/>
            <person name="Hammon N."/>
            <person name="Israni S."/>
            <person name="Dalin E."/>
            <person name="Tice H."/>
            <person name="Pitluck S."/>
            <person name="Chertkov O."/>
            <person name="Brettin T."/>
            <person name="Bruce D."/>
            <person name="Han C."/>
            <person name="Tapia R."/>
            <person name="Gilna P."/>
            <person name="Schmutz J."/>
            <person name="Larimer F."/>
            <person name="Land M."/>
            <person name="Hauser L."/>
            <person name="Kyrpides N."/>
            <person name="Mikhailova N."/>
            <person name="Richardson P."/>
        </authorList>
    </citation>
    <scope>NUCLEOTIDE SEQUENCE</scope>
    <source>
        <strain evidence="7">BNC1</strain>
        <plasmid evidence="7">2</plasmid>
    </source>
</reference>
<dbReference type="eggNOG" id="COG3842">
    <property type="taxonomic scope" value="Bacteria"/>
</dbReference>
<dbReference type="SMART" id="SM00382">
    <property type="entry name" value="AAA"/>
    <property type="match status" value="1"/>
</dbReference>
<dbReference type="Pfam" id="PF08402">
    <property type="entry name" value="TOBE_2"/>
    <property type="match status" value="1"/>
</dbReference>
<keyword evidence="5" id="KW-0067">ATP-binding</keyword>
<dbReference type="PANTHER" id="PTHR43875">
    <property type="entry name" value="MALTODEXTRIN IMPORT ATP-BINDING PROTEIN MSMX"/>
    <property type="match status" value="1"/>
</dbReference>
<geneLocation type="plasmid" evidence="7">
    <name>2</name>
</geneLocation>
<comment type="similarity">
    <text evidence="2">Belongs to the ABC transporter superfamily.</text>
</comment>
<protein>
    <submittedName>
        <fullName evidence="7">ABC transporter related protein</fullName>
    </submittedName>
</protein>
<dbReference type="InterPro" id="IPR003439">
    <property type="entry name" value="ABC_transporter-like_ATP-bd"/>
</dbReference>
<dbReference type="PROSITE" id="PS00211">
    <property type="entry name" value="ABC_TRANSPORTER_1"/>
    <property type="match status" value="1"/>
</dbReference>
<dbReference type="GO" id="GO:0005524">
    <property type="term" value="F:ATP binding"/>
    <property type="evidence" value="ECO:0007669"/>
    <property type="project" value="UniProtKB-KW"/>
</dbReference>
<dbReference type="EMBL" id="CP000391">
    <property type="protein sequence ID" value="ABG65483.1"/>
    <property type="molecule type" value="Genomic_DNA"/>
</dbReference>
<keyword evidence="7" id="KW-0614">Plasmid</keyword>
<dbReference type="SUPFAM" id="SSF50331">
    <property type="entry name" value="MOP-like"/>
    <property type="match status" value="1"/>
</dbReference>
<feature type="domain" description="ABC transporter" evidence="6">
    <location>
        <begin position="4"/>
        <end position="238"/>
    </location>
</feature>
<dbReference type="PANTHER" id="PTHR43875:SF1">
    <property type="entry name" value="OSMOPROTECTIVE COMPOUNDS UPTAKE ATP-BINDING PROTEIN GGTA"/>
    <property type="match status" value="1"/>
</dbReference>
<dbReference type="GO" id="GO:0140359">
    <property type="term" value="F:ABC-type transporter activity"/>
    <property type="evidence" value="ECO:0007669"/>
    <property type="project" value="UniProtKB-ARBA"/>
</dbReference>
<evidence type="ECO:0000256" key="3">
    <source>
        <dbReference type="ARBA" id="ARBA00022448"/>
    </source>
</evidence>
<dbReference type="KEGG" id="mes:Meso_4455"/>
<proteinExistence type="inferred from homology"/>
<dbReference type="InterPro" id="IPR008995">
    <property type="entry name" value="Mo/tungstate-bd_C_term_dom"/>
</dbReference>
<evidence type="ECO:0000256" key="1">
    <source>
        <dbReference type="ARBA" id="ARBA00004417"/>
    </source>
</evidence>
<dbReference type="AlphaFoldDB" id="Q11AU2"/>